<evidence type="ECO:0000259" key="7">
    <source>
        <dbReference type="PROSITE" id="PS50850"/>
    </source>
</evidence>
<feature type="transmembrane region" description="Helical" evidence="6">
    <location>
        <begin position="138"/>
        <end position="161"/>
    </location>
</feature>
<reference evidence="8" key="1">
    <citation type="submission" date="2022-02" db="EMBL/GenBank/DDBJ databases">
        <title>Coral-associated bacteria.</title>
        <authorList>
            <person name="Tang K."/>
            <person name="Wang X."/>
        </authorList>
    </citation>
    <scope>NUCLEOTIDE SEQUENCE</scope>
    <source>
        <strain evidence="8">SCSIO 43006</strain>
    </source>
</reference>
<dbReference type="SUPFAM" id="SSF103473">
    <property type="entry name" value="MFS general substrate transporter"/>
    <property type="match status" value="1"/>
</dbReference>
<evidence type="ECO:0000256" key="2">
    <source>
        <dbReference type="ARBA" id="ARBA00022448"/>
    </source>
</evidence>
<feature type="transmembrane region" description="Helical" evidence="6">
    <location>
        <begin position="298"/>
        <end position="324"/>
    </location>
</feature>
<dbReference type="RefSeq" id="WP_252082125.1">
    <property type="nucleotide sequence ID" value="NZ_CP092418.1"/>
</dbReference>
<keyword evidence="5 6" id="KW-0472">Membrane</keyword>
<name>A0ABY4V6Z0_9GAMM</name>
<gene>
    <name evidence="8" type="ORF">MJO52_13210</name>
</gene>
<keyword evidence="4 6" id="KW-1133">Transmembrane helix</keyword>
<comment type="subcellular location">
    <subcellularLocation>
        <location evidence="1">Membrane</location>
        <topology evidence="1">Multi-pass membrane protein</topology>
    </subcellularLocation>
</comment>
<feature type="domain" description="Major facilitator superfamily (MFS) profile" evidence="7">
    <location>
        <begin position="15"/>
        <end position="456"/>
    </location>
</feature>
<feature type="transmembrane region" description="Helical" evidence="6">
    <location>
        <begin position="167"/>
        <end position="189"/>
    </location>
</feature>
<evidence type="ECO:0000256" key="3">
    <source>
        <dbReference type="ARBA" id="ARBA00022692"/>
    </source>
</evidence>
<dbReference type="PROSITE" id="PS50850">
    <property type="entry name" value="MFS"/>
    <property type="match status" value="1"/>
</dbReference>
<organism evidence="8 9">
    <name type="scientific">Microbulbifer variabilis</name>
    <dbReference type="NCBI Taxonomy" id="266805"/>
    <lineage>
        <taxon>Bacteria</taxon>
        <taxon>Pseudomonadati</taxon>
        <taxon>Pseudomonadota</taxon>
        <taxon>Gammaproteobacteria</taxon>
        <taxon>Cellvibrionales</taxon>
        <taxon>Microbulbiferaceae</taxon>
        <taxon>Microbulbifer</taxon>
    </lineage>
</organism>
<keyword evidence="3 6" id="KW-0812">Transmembrane</keyword>
<feature type="transmembrane region" description="Helical" evidence="6">
    <location>
        <begin position="396"/>
        <end position="422"/>
    </location>
</feature>
<evidence type="ECO:0000256" key="6">
    <source>
        <dbReference type="SAM" id="Phobius"/>
    </source>
</evidence>
<dbReference type="Proteomes" id="UP001055658">
    <property type="component" value="Chromosome"/>
</dbReference>
<feature type="transmembrane region" description="Helical" evidence="6">
    <location>
        <begin position="336"/>
        <end position="355"/>
    </location>
</feature>
<feature type="transmembrane region" description="Helical" evidence="6">
    <location>
        <begin position="367"/>
        <end position="389"/>
    </location>
</feature>
<dbReference type="EMBL" id="CP092418">
    <property type="protein sequence ID" value="USD20036.1"/>
    <property type="molecule type" value="Genomic_DNA"/>
</dbReference>
<dbReference type="PANTHER" id="PTHR42718:SF9">
    <property type="entry name" value="MAJOR FACILITATOR SUPERFAMILY MULTIDRUG TRANSPORTER MFSC"/>
    <property type="match status" value="1"/>
</dbReference>
<feature type="transmembrane region" description="Helical" evidence="6">
    <location>
        <begin position="51"/>
        <end position="70"/>
    </location>
</feature>
<evidence type="ECO:0000313" key="8">
    <source>
        <dbReference type="EMBL" id="USD20036.1"/>
    </source>
</evidence>
<feature type="transmembrane region" description="Helical" evidence="6">
    <location>
        <begin position="201"/>
        <end position="219"/>
    </location>
</feature>
<feature type="transmembrane region" description="Helical" evidence="6">
    <location>
        <begin position="82"/>
        <end position="104"/>
    </location>
</feature>
<feature type="transmembrane region" description="Helical" evidence="6">
    <location>
        <begin position="434"/>
        <end position="452"/>
    </location>
</feature>
<keyword evidence="2" id="KW-0813">Transport</keyword>
<dbReference type="InterPro" id="IPR020846">
    <property type="entry name" value="MFS_dom"/>
</dbReference>
<protein>
    <submittedName>
        <fullName evidence="8">MFS transporter</fullName>
    </submittedName>
</protein>
<feature type="transmembrane region" description="Helical" evidence="6">
    <location>
        <begin position="12"/>
        <end position="31"/>
    </location>
</feature>
<feature type="transmembrane region" description="Helical" evidence="6">
    <location>
        <begin position="110"/>
        <end position="131"/>
    </location>
</feature>
<keyword evidence="9" id="KW-1185">Reference proteome</keyword>
<accession>A0ABY4V6Z0</accession>
<dbReference type="Pfam" id="PF07690">
    <property type="entry name" value="MFS_1"/>
    <property type="match status" value="2"/>
</dbReference>
<evidence type="ECO:0000256" key="4">
    <source>
        <dbReference type="ARBA" id="ARBA00022989"/>
    </source>
</evidence>
<evidence type="ECO:0000313" key="9">
    <source>
        <dbReference type="Proteomes" id="UP001055658"/>
    </source>
</evidence>
<proteinExistence type="predicted"/>
<feature type="transmembrane region" description="Helical" evidence="6">
    <location>
        <begin position="231"/>
        <end position="250"/>
    </location>
</feature>
<evidence type="ECO:0000256" key="1">
    <source>
        <dbReference type="ARBA" id="ARBA00004141"/>
    </source>
</evidence>
<dbReference type="Gene3D" id="1.20.1250.20">
    <property type="entry name" value="MFS general substrate transporter like domains"/>
    <property type="match status" value="2"/>
</dbReference>
<dbReference type="CDD" id="cd17321">
    <property type="entry name" value="MFS_MMR_MDR_like"/>
    <property type="match status" value="1"/>
</dbReference>
<dbReference type="InterPro" id="IPR036259">
    <property type="entry name" value="MFS_trans_sf"/>
</dbReference>
<feature type="transmembrane region" description="Helical" evidence="6">
    <location>
        <begin position="270"/>
        <end position="292"/>
    </location>
</feature>
<evidence type="ECO:0000256" key="5">
    <source>
        <dbReference type="ARBA" id="ARBA00023136"/>
    </source>
</evidence>
<dbReference type="InterPro" id="IPR011701">
    <property type="entry name" value="MFS"/>
</dbReference>
<dbReference type="PANTHER" id="PTHR42718">
    <property type="entry name" value="MAJOR FACILITATOR SUPERFAMILY MULTIDRUG TRANSPORTER MFSC"/>
    <property type="match status" value="1"/>
</dbReference>
<sequence length="464" mass="49850">MNLKGLTVSETRSLGLAALIFSIFLIGYDYTAFSVALPAIQKTFNIDLTTTMWLVNAYALAFGVSVISCGRLADMLGRRRTFFMGASLFSLFSLLGGFSLNIWMLMGCRVMLSIGGALMWPAVIGMTYHLLDSKRAGVAGGLLMLGCAVANALGPIIGGIVTDSLGWRWILFLNLPITLVAMLVCWRLIGSDLPEAPSERVDLMGLLFLSLALLALLVGLDLSVDMGFANYRTILLFLAFAIFFTVFICLDYHSSEEPLIPIDVVKNKKFLAEGVATLLVSVAFIAALMFIPQFLSKIWSFSAIQCGIALLPMMLAFGATSFLAGHLYGRYGAKRLSSLGALFMWAGMLVLSRLSAQIDPTTFVPGLILMGVGMGLFYPTVTTAAILILRFNRASLAAAIIYMFQIIGGAIGLGLNTTIVALAPDLATGMSRAFLMNAHLALLGVVVSVFFINGRKRIVGNGCC</sequence>